<evidence type="ECO:0000256" key="5">
    <source>
        <dbReference type="RuleBase" id="RU003910"/>
    </source>
</evidence>
<dbReference type="GO" id="GO:1990904">
    <property type="term" value="C:ribonucleoprotein complex"/>
    <property type="evidence" value="ECO:0007669"/>
    <property type="project" value="UniProtKB-KW"/>
</dbReference>
<comment type="function">
    <text evidence="4">Binds as a heterodimer with protein bS6 to the central domain of the 16S rRNA, where it helps stabilize the platform of the 30S subunit.</text>
</comment>
<comment type="subunit">
    <text evidence="4">Part of the 30S ribosomal subunit. Forms a tight heterodimer with protein bS6.</text>
</comment>
<accession>A0A0G1DHX1</accession>
<evidence type="ECO:0000256" key="4">
    <source>
        <dbReference type="HAMAP-Rule" id="MF_00270"/>
    </source>
</evidence>
<keyword evidence="4" id="KW-0699">rRNA-binding</keyword>
<organism evidence="6 7">
    <name type="scientific">Candidatus Magasanikbacteria bacterium GW2011_GWE2_42_7</name>
    <dbReference type="NCBI Taxonomy" id="1619052"/>
    <lineage>
        <taxon>Bacteria</taxon>
        <taxon>Candidatus Magasanikiibacteriota</taxon>
    </lineage>
</organism>
<dbReference type="InterPro" id="IPR001648">
    <property type="entry name" value="Ribosomal_bS18"/>
</dbReference>
<evidence type="ECO:0000256" key="3">
    <source>
        <dbReference type="ARBA" id="ARBA00023274"/>
    </source>
</evidence>
<dbReference type="HAMAP" id="MF_00270">
    <property type="entry name" value="Ribosomal_bS18"/>
    <property type="match status" value="1"/>
</dbReference>
<dbReference type="NCBIfam" id="TIGR00165">
    <property type="entry name" value="S18"/>
    <property type="match status" value="1"/>
</dbReference>
<dbReference type="GO" id="GO:0070181">
    <property type="term" value="F:small ribosomal subunit rRNA binding"/>
    <property type="evidence" value="ECO:0007669"/>
    <property type="project" value="TreeGrafter"/>
</dbReference>
<dbReference type="SUPFAM" id="SSF46911">
    <property type="entry name" value="Ribosomal protein S18"/>
    <property type="match status" value="1"/>
</dbReference>
<keyword evidence="3 4" id="KW-0687">Ribonucleoprotein</keyword>
<comment type="caution">
    <text evidence="6">The sequence shown here is derived from an EMBL/GenBank/DDBJ whole genome shotgun (WGS) entry which is preliminary data.</text>
</comment>
<proteinExistence type="inferred from homology"/>
<comment type="similarity">
    <text evidence="1 4 5">Belongs to the bacterial ribosomal protein bS18 family.</text>
</comment>
<name>A0A0G1DHX1_9BACT</name>
<dbReference type="Proteomes" id="UP000033867">
    <property type="component" value="Unassembled WGS sequence"/>
</dbReference>
<dbReference type="PANTHER" id="PTHR13479:SF40">
    <property type="entry name" value="SMALL RIBOSOMAL SUBUNIT PROTEIN BS18M"/>
    <property type="match status" value="1"/>
</dbReference>
<dbReference type="GO" id="GO:0006412">
    <property type="term" value="P:translation"/>
    <property type="evidence" value="ECO:0007669"/>
    <property type="project" value="UniProtKB-UniRule"/>
</dbReference>
<evidence type="ECO:0000313" key="6">
    <source>
        <dbReference type="EMBL" id="KKS70411.1"/>
    </source>
</evidence>
<dbReference type="InterPro" id="IPR036870">
    <property type="entry name" value="Ribosomal_bS18_sf"/>
</dbReference>
<evidence type="ECO:0000256" key="1">
    <source>
        <dbReference type="ARBA" id="ARBA00005589"/>
    </source>
</evidence>
<dbReference type="GO" id="GO:0003735">
    <property type="term" value="F:structural constituent of ribosome"/>
    <property type="evidence" value="ECO:0007669"/>
    <property type="project" value="InterPro"/>
</dbReference>
<dbReference type="Pfam" id="PF01084">
    <property type="entry name" value="Ribosomal_S18"/>
    <property type="match status" value="1"/>
</dbReference>
<protein>
    <recommendedName>
        <fullName evidence="4">Small ribosomal subunit protein bS18</fullName>
    </recommendedName>
</protein>
<dbReference type="EMBL" id="LCEK01000056">
    <property type="protein sequence ID" value="KKS70411.1"/>
    <property type="molecule type" value="Genomic_DNA"/>
</dbReference>
<dbReference type="PRINTS" id="PR00974">
    <property type="entry name" value="RIBOSOMALS18"/>
</dbReference>
<sequence>MQQRQQQRQDKPRKQVKRYCFFRANDIQDVDYKDIETLRRFLSSNMKIKPRRKTGLSAKYQRKVAKAIKQARIAGLLGFTAK</sequence>
<evidence type="ECO:0000313" key="7">
    <source>
        <dbReference type="Proteomes" id="UP000033867"/>
    </source>
</evidence>
<reference evidence="6 7" key="1">
    <citation type="journal article" date="2015" name="Nature">
        <title>rRNA introns, odd ribosomes, and small enigmatic genomes across a large radiation of phyla.</title>
        <authorList>
            <person name="Brown C.T."/>
            <person name="Hug L.A."/>
            <person name="Thomas B.C."/>
            <person name="Sharon I."/>
            <person name="Castelle C.J."/>
            <person name="Singh A."/>
            <person name="Wilkins M.J."/>
            <person name="Williams K.H."/>
            <person name="Banfield J.F."/>
        </authorList>
    </citation>
    <scope>NUCLEOTIDE SEQUENCE [LARGE SCALE GENOMIC DNA]</scope>
</reference>
<keyword evidence="2 4" id="KW-0689">Ribosomal protein</keyword>
<gene>
    <name evidence="4" type="primary">rpsR</name>
    <name evidence="6" type="ORF">UV42_C0056G0004</name>
</gene>
<dbReference type="Gene3D" id="4.10.640.10">
    <property type="entry name" value="Ribosomal protein S18"/>
    <property type="match status" value="1"/>
</dbReference>
<dbReference type="GO" id="GO:0005840">
    <property type="term" value="C:ribosome"/>
    <property type="evidence" value="ECO:0007669"/>
    <property type="project" value="UniProtKB-KW"/>
</dbReference>
<evidence type="ECO:0000256" key="2">
    <source>
        <dbReference type="ARBA" id="ARBA00022980"/>
    </source>
</evidence>
<keyword evidence="4" id="KW-0694">RNA-binding</keyword>
<dbReference type="PANTHER" id="PTHR13479">
    <property type="entry name" value="30S RIBOSOMAL PROTEIN S18"/>
    <property type="match status" value="1"/>
</dbReference>
<dbReference type="AlphaFoldDB" id="A0A0G1DHX1"/>